<comment type="similarity">
    <text evidence="2">Belongs to the MS4A family.</text>
</comment>
<feature type="compositionally biased region" description="Basic and acidic residues" evidence="6">
    <location>
        <begin position="678"/>
        <end position="707"/>
    </location>
</feature>
<organism evidence="8 9">
    <name type="scientific">Scylla paramamosain</name>
    <name type="common">Mud crab</name>
    <dbReference type="NCBI Taxonomy" id="85552"/>
    <lineage>
        <taxon>Eukaryota</taxon>
        <taxon>Metazoa</taxon>
        <taxon>Ecdysozoa</taxon>
        <taxon>Arthropoda</taxon>
        <taxon>Crustacea</taxon>
        <taxon>Multicrustacea</taxon>
        <taxon>Malacostraca</taxon>
        <taxon>Eumalacostraca</taxon>
        <taxon>Eucarida</taxon>
        <taxon>Decapoda</taxon>
        <taxon>Pleocyemata</taxon>
        <taxon>Brachyura</taxon>
        <taxon>Eubrachyura</taxon>
        <taxon>Portunoidea</taxon>
        <taxon>Portunidae</taxon>
        <taxon>Portuninae</taxon>
        <taxon>Scylla</taxon>
    </lineage>
</organism>
<dbReference type="InterPro" id="IPR030417">
    <property type="entry name" value="MS4A"/>
</dbReference>
<feature type="transmembrane region" description="Helical" evidence="7">
    <location>
        <begin position="49"/>
        <end position="70"/>
    </location>
</feature>
<feature type="transmembrane region" description="Helical" evidence="7">
    <location>
        <begin position="109"/>
        <end position="133"/>
    </location>
</feature>
<evidence type="ECO:0000256" key="3">
    <source>
        <dbReference type="ARBA" id="ARBA00022692"/>
    </source>
</evidence>
<gene>
    <name evidence="8" type="ORF">O3P69_003509</name>
</gene>
<comment type="subcellular location">
    <subcellularLocation>
        <location evidence="1">Membrane</location>
        <topology evidence="1">Multi-pass membrane protein</topology>
    </subcellularLocation>
</comment>
<dbReference type="EMBL" id="JARAKH010000011">
    <property type="protein sequence ID" value="KAK8399464.1"/>
    <property type="molecule type" value="Genomic_DNA"/>
</dbReference>
<feature type="compositionally biased region" description="Basic and acidic residues" evidence="6">
    <location>
        <begin position="607"/>
        <end position="620"/>
    </location>
</feature>
<evidence type="ECO:0000256" key="6">
    <source>
        <dbReference type="SAM" id="MobiDB-lite"/>
    </source>
</evidence>
<dbReference type="EMBL" id="JARAKH010000011">
    <property type="protein sequence ID" value="KAK8399465.1"/>
    <property type="molecule type" value="Genomic_DNA"/>
</dbReference>
<feature type="compositionally biased region" description="Basic and acidic residues" evidence="6">
    <location>
        <begin position="505"/>
        <end position="524"/>
    </location>
</feature>
<feature type="compositionally biased region" description="Basic and acidic residues" evidence="6">
    <location>
        <begin position="583"/>
        <end position="595"/>
    </location>
</feature>
<feature type="region of interest" description="Disordered" evidence="6">
    <location>
        <begin position="496"/>
        <end position="750"/>
    </location>
</feature>
<comment type="caution">
    <text evidence="8">The sequence shown here is derived from an EMBL/GenBank/DDBJ whole genome shotgun (WGS) entry which is preliminary data.</text>
</comment>
<dbReference type="InterPro" id="IPR007237">
    <property type="entry name" value="CD20-like"/>
</dbReference>
<feature type="region of interest" description="Disordered" evidence="6">
    <location>
        <begin position="300"/>
        <end position="484"/>
    </location>
</feature>
<evidence type="ECO:0000313" key="8">
    <source>
        <dbReference type="EMBL" id="KAK8399462.1"/>
    </source>
</evidence>
<keyword evidence="9" id="KW-1185">Reference proteome</keyword>
<name>A0AAW0UH53_SCYPA</name>
<evidence type="ECO:0000256" key="7">
    <source>
        <dbReference type="SAM" id="Phobius"/>
    </source>
</evidence>
<feature type="compositionally biased region" description="Polar residues" evidence="6">
    <location>
        <begin position="304"/>
        <end position="313"/>
    </location>
</feature>
<reference evidence="8 9" key="1">
    <citation type="submission" date="2023-03" db="EMBL/GenBank/DDBJ databases">
        <title>High-quality genome of Scylla paramamosain provides insights in environmental adaptation.</title>
        <authorList>
            <person name="Zhang L."/>
        </authorList>
    </citation>
    <scope>NUCLEOTIDE SEQUENCE [LARGE SCALE GENOMIC DNA]</scope>
    <source>
        <strain evidence="8">LZ_2023a</strain>
        <tissue evidence="8">Muscle</tissue>
    </source>
</reference>
<dbReference type="AlphaFoldDB" id="A0AAW0UH53"/>
<evidence type="ECO:0000256" key="5">
    <source>
        <dbReference type="ARBA" id="ARBA00023136"/>
    </source>
</evidence>
<dbReference type="PANTHER" id="PTHR23320:SF130">
    <property type="entry name" value="TRANSMEMBRANE PROTEIN 212"/>
    <property type="match status" value="1"/>
</dbReference>
<dbReference type="EMBL" id="JARAKH010000011">
    <property type="protein sequence ID" value="KAK8399463.1"/>
    <property type="molecule type" value="Genomic_DNA"/>
</dbReference>
<dbReference type="PANTHER" id="PTHR23320">
    <property type="entry name" value="MEMBRANE-SPANNING 4-DOMAINS SUBFAMILY A MS4A -RELATED"/>
    <property type="match status" value="1"/>
</dbReference>
<evidence type="ECO:0000256" key="1">
    <source>
        <dbReference type="ARBA" id="ARBA00004141"/>
    </source>
</evidence>
<keyword evidence="4 7" id="KW-1133">Transmembrane helix</keyword>
<dbReference type="EMBL" id="JARAKH010000011">
    <property type="protein sequence ID" value="KAK8399462.1"/>
    <property type="molecule type" value="Genomic_DNA"/>
</dbReference>
<protein>
    <submittedName>
        <fullName evidence="8">Uncharacterized protein</fullName>
    </submittedName>
</protein>
<dbReference type="Pfam" id="PF04103">
    <property type="entry name" value="CD20"/>
    <property type="match status" value="1"/>
</dbReference>
<feature type="compositionally biased region" description="Basic and acidic residues" evidence="6">
    <location>
        <begin position="334"/>
        <end position="378"/>
    </location>
</feature>
<feature type="compositionally biased region" description="Basic and acidic residues" evidence="6">
    <location>
        <begin position="719"/>
        <end position="733"/>
    </location>
</feature>
<dbReference type="GO" id="GO:0016020">
    <property type="term" value="C:membrane"/>
    <property type="evidence" value="ECO:0007669"/>
    <property type="project" value="UniProtKB-SubCell"/>
</dbReference>
<dbReference type="Proteomes" id="UP001487740">
    <property type="component" value="Unassembled WGS sequence"/>
</dbReference>
<sequence>MQQHNQVFVIQVSSGAAASKPPLALPPAGPDPAVLPSEVKYSASLVRGLGLAHLFLGSVIFLLGVLGTWIEPETCWAGAGVWTGLSALLCGLSGVVAHCFWYKNFSIKAFLVTSVVCVVLSVLAIVLSIYAIVNRHKHFQTLLDQMDEHSWFQPYDLNQEHRLTLNISANLLVGFFLELGLALWSSRVGWRGVQSPEFSASNTKRDVDAVDQRSVTPLPSRPGQQVPLAALYQLLQAHPEMLGNKSVEAGLVPPWMSSSLGDHPTHHSMDYQERVNRFLSHAIEDQNPCLSRPLSALLSETRDSASTSTSSGGRCSPADTLPMPPPDQPPGGGQRKETMEREMQERYASSERKVKQTHVDKLPNGHSSNERKVKETHVDTLSNADTSSERKMKQTYVDRLPNGPPSSKRKVKETHADTLSAGDTGSMRKIKETHVDKLPNGHTSSYKKEKVTHVDTLSNRESSSERKVKVTHVDTLSNGDTGSMKKLKETHVDTLSIGDTGSTKKVKETHVDTFRSRRGSEHKPKAPVPVVKRSESLRSNEISNKGSVKDEPTNNVEVTVEKSRKEKKSEVESETSPVATEAVGEKSCKEEKKGIQSETSPTAIKEVATEKSHKGEKSEVQNDISPMVVKVENTSKEDMTKPVTEATDRNVPSKKPDKAEKPKKKKTKKVSESSSQETKPKSNTEEVNCHTAENTDTHKNEKEERKVRKEKKEKRKKEKSNDEKLKNEGKSDDFLSLTSSIQPPSGFEDT</sequence>
<feature type="compositionally biased region" description="Basic and acidic residues" evidence="6">
    <location>
        <begin position="462"/>
        <end position="472"/>
    </location>
</feature>
<keyword evidence="3 7" id="KW-0812">Transmembrane</keyword>
<proteinExistence type="inferred from homology"/>
<accession>A0AAW0UH53</accession>
<feature type="compositionally biased region" description="Basic and acidic residues" evidence="6">
    <location>
        <begin position="559"/>
        <end position="571"/>
    </location>
</feature>
<keyword evidence="5 7" id="KW-0472">Membrane</keyword>
<evidence type="ECO:0000256" key="2">
    <source>
        <dbReference type="ARBA" id="ARBA00009565"/>
    </source>
</evidence>
<evidence type="ECO:0000256" key="4">
    <source>
        <dbReference type="ARBA" id="ARBA00022989"/>
    </source>
</evidence>
<feature type="compositionally biased region" description="Basic and acidic residues" evidence="6">
    <location>
        <begin position="429"/>
        <end position="439"/>
    </location>
</feature>
<feature type="compositionally biased region" description="Basic residues" evidence="6">
    <location>
        <begin position="708"/>
        <end position="718"/>
    </location>
</feature>
<feature type="transmembrane region" description="Helical" evidence="7">
    <location>
        <begin position="76"/>
        <end position="102"/>
    </location>
</feature>
<evidence type="ECO:0000313" key="9">
    <source>
        <dbReference type="Proteomes" id="UP001487740"/>
    </source>
</evidence>